<gene>
    <name evidence="1" type="ORF">FHS94_001618</name>
</gene>
<dbReference type="Proteomes" id="UP000546200">
    <property type="component" value="Unassembled WGS sequence"/>
</dbReference>
<dbReference type="EMBL" id="JACIJK010000004">
    <property type="protein sequence ID" value="MBB5714782.1"/>
    <property type="molecule type" value="Genomic_DNA"/>
</dbReference>
<sequence>MVEHLSEPEVDFLLRCVPYPSDALPPAGDLNALEGAGLIRAAKVGPGTNFILTAEGWVRLLSDADLRKAYLGTDGEPENEVADLLAAECERRNIDL</sequence>
<name>A0A7W9BCS2_9SPHN</name>
<evidence type="ECO:0000313" key="2">
    <source>
        <dbReference type="Proteomes" id="UP000546200"/>
    </source>
</evidence>
<comment type="caution">
    <text evidence="1">The sequence shown here is derived from an EMBL/GenBank/DDBJ whole genome shotgun (WGS) entry which is preliminary data.</text>
</comment>
<keyword evidence="2" id="KW-1185">Reference proteome</keyword>
<protein>
    <submittedName>
        <fullName evidence="1">Uncharacterized protein</fullName>
    </submittedName>
</protein>
<dbReference type="RefSeq" id="WP_184056387.1">
    <property type="nucleotide sequence ID" value="NZ_JACIJK010000004.1"/>
</dbReference>
<reference evidence="1 2" key="1">
    <citation type="submission" date="2020-08" db="EMBL/GenBank/DDBJ databases">
        <title>Genomic Encyclopedia of Type Strains, Phase IV (KMG-IV): sequencing the most valuable type-strain genomes for metagenomic binning, comparative biology and taxonomic classification.</title>
        <authorList>
            <person name="Goeker M."/>
        </authorList>
    </citation>
    <scope>NUCLEOTIDE SEQUENCE [LARGE SCALE GENOMIC DNA]</scope>
    <source>
        <strain evidence="1 2">DSM 100044</strain>
    </source>
</reference>
<evidence type="ECO:0000313" key="1">
    <source>
        <dbReference type="EMBL" id="MBB5714782.1"/>
    </source>
</evidence>
<proteinExistence type="predicted"/>
<organism evidence="1 2">
    <name type="scientific">Sphingomonas aerophila</name>
    <dbReference type="NCBI Taxonomy" id="1344948"/>
    <lineage>
        <taxon>Bacteria</taxon>
        <taxon>Pseudomonadati</taxon>
        <taxon>Pseudomonadota</taxon>
        <taxon>Alphaproteobacteria</taxon>
        <taxon>Sphingomonadales</taxon>
        <taxon>Sphingomonadaceae</taxon>
        <taxon>Sphingomonas</taxon>
    </lineage>
</organism>
<accession>A0A7W9BCS2</accession>
<dbReference type="AlphaFoldDB" id="A0A7W9BCS2"/>